<sequence length="226" mass="25340">MVYRRKRSFRRKRFNRRRGGRGRRGTSRIRRTISRMAETKYVIDYCTGSFSSIASSWLYYKPAITLGTGSFANRIGRKVSISGFEIVGTIVGGQSNLATDDKRNTLRIVVGTTSGAQAAPLGTPLAGIAFSDPIIRIGAAATARLHLYKDRFFNMLSSSPDSTGYMPAMRKVFFKHNFKRPLVINYADDTANNPDRNYFIAMISDSFLAPHPGFTTGFIKTYYKDI</sequence>
<dbReference type="EMBL" id="MN928924">
    <property type="protein sequence ID" value="QJI53465.1"/>
    <property type="molecule type" value="Genomic_DNA"/>
</dbReference>
<reference evidence="2" key="3">
    <citation type="submission" date="2020-01" db="EMBL/GenBank/DDBJ databases">
        <title>Viral genomes from wild and zoo birds in China.</title>
        <authorList>
            <person name="Liu Q."/>
            <person name="Shan T."/>
            <person name="Yang S."/>
            <person name="Zhang W."/>
        </authorList>
    </citation>
    <scope>NUCLEOTIDE SEQUENCE</scope>
    <source>
        <strain evidence="2">Fla05cir1nc</strain>
    </source>
</reference>
<evidence type="ECO:0000313" key="3">
    <source>
        <dbReference type="EMBL" id="QKN88859.1"/>
    </source>
</evidence>
<reference evidence="1" key="1">
    <citation type="submission" date="2020-01" db="EMBL/GenBank/DDBJ databases">
        <title>Novel CRESS-DNA virus.</title>
        <authorList>
            <person name="Liu Q."/>
            <person name="Shan T."/>
            <person name="Yang S."/>
            <person name="Zhang W."/>
        </authorList>
    </citation>
    <scope>NUCLEOTIDE SEQUENCE</scope>
    <source>
        <strain evidence="1">Fla07cir2</strain>
    </source>
</reference>
<dbReference type="EMBL" id="MT138052">
    <property type="protein sequence ID" value="QKN88864.1"/>
    <property type="molecule type" value="Genomic_DNA"/>
</dbReference>
<dbReference type="InterPro" id="IPR029053">
    <property type="entry name" value="Viral_coat"/>
</dbReference>
<protein>
    <submittedName>
        <fullName evidence="3">Capsid protein</fullName>
    </submittedName>
</protein>
<evidence type="ECO:0000313" key="4">
    <source>
        <dbReference type="EMBL" id="QKN88864.1"/>
    </source>
</evidence>
<evidence type="ECO:0000313" key="2">
    <source>
        <dbReference type="EMBL" id="QJI53728.1"/>
    </source>
</evidence>
<proteinExistence type="predicted"/>
<dbReference type="Gene3D" id="2.60.120.20">
    <property type="match status" value="1"/>
</dbReference>
<name>A0A6M9Z7T9_9VIRU</name>
<evidence type="ECO:0000313" key="1">
    <source>
        <dbReference type="EMBL" id="QJI53465.1"/>
    </source>
</evidence>
<dbReference type="EMBL" id="MT138050">
    <property type="protein sequence ID" value="QKN88859.1"/>
    <property type="molecule type" value="Genomic_DNA"/>
</dbReference>
<reference evidence="3" key="2">
    <citation type="submission" date="2020-01" db="EMBL/GenBank/DDBJ databases">
        <title>Viral genomes from wild and zoo birds in China.</title>
        <authorList>
            <person name="Yao Y."/>
            <person name="Shan T."/>
            <person name="Yang S."/>
            <person name="Zhang W."/>
        </authorList>
    </citation>
    <scope>NUCLEOTIDE SEQUENCE</scope>
    <source>
        <strain evidence="3">Zftfla01cir2</strain>
        <strain evidence="4">Zftfla02cir1</strain>
    </source>
</reference>
<dbReference type="EMBL" id="MN928957">
    <property type="protein sequence ID" value="QJI53728.1"/>
    <property type="molecule type" value="Genomic_DNA"/>
</dbReference>
<organism evidence="3">
    <name type="scientific">Cressdnaviricota sp</name>
    <dbReference type="NCBI Taxonomy" id="2748378"/>
    <lineage>
        <taxon>Viruses</taxon>
        <taxon>Monodnaviria</taxon>
        <taxon>Shotokuvirae</taxon>
        <taxon>Cressdnaviricota</taxon>
    </lineage>
</organism>
<accession>A0A6M9Z7T9</accession>